<comment type="similarity">
    <text evidence="1">Belongs to the cytochrome P450 family.</text>
</comment>
<keyword evidence="3" id="KW-1185">Reference proteome</keyword>
<evidence type="ECO:0000313" key="3">
    <source>
        <dbReference type="Proteomes" id="UP000832041"/>
    </source>
</evidence>
<dbReference type="PRINTS" id="PR00359">
    <property type="entry name" value="BP450"/>
</dbReference>
<dbReference type="EMBL" id="CP051627">
    <property type="protein sequence ID" value="UPT22110.1"/>
    <property type="molecule type" value="Genomic_DNA"/>
</dbReference>
<evidence type="ECO:0000313" key="2">
    <source>
        <dbReference type="EMBL" id="UPT22110.1"/>
    </source>
</evidence>
<protein>
    <submittedName>
        <fullName evidence="2">Cytochrome P450</fullName>
    </submittedName>
</protein>
<organism evidence="2 3">
    <name type="scientific">Thermobifida alba</name>
    <name type="common">Thermomonospora alba</name>
    <dbReference type="NCBI Taxonomy" id="53522"/>
    <lineage>
        <taxon>Bacteria</taxon>
        <taxon>Bacillati</taxon>
        <taxon>Actinomycetota</taxon>
        <taxon>Actinomycetes</taxon>
        <taxon>Streptosporangiales</taxon>
        <taxon>Nocardiopsidaceae</taxon>
        <taxon>Thermobifida</taxon>
    </lineage>
</organism>
<dbReference type="InterPro" id="IPR002397">
    <property type="entry name" value="Cyt_P450_B"/>
</dbReference>
<sequence>MSTRYDAAGDRPAAFRLYGPRFQTRPAELYRQMRAQYGPVAPVLLDGDIPAWLVIGYRELHHVLSHPEVFARSSRRWNAWDRVPEDWPLRPMVMRTPTVLYSEGEEHRRRAAAIGDALAGADQHEVRQYAVQAADRLIDGFCTATKADLRADYAARLPAVVLGRLYGLDREHAEVLADAMTTMIDSGPDAVRAQQFLLKTMGELVAARRKRPGADVVSRMIGHPAALRDEELIPDLVVVLGGGHQPTTEWLGNTLRLMLTDDRFAASLTGARRSVREALTEVLWEDTPTQNYLGRYAVHDIELGGQLIRAGDLLLLGLAGANSDPRINPDPDAPTGRGNQAYLSFSHGDHRCPYPAQELAEIIVTAGVEVLLDRLPDVELAVGVDELRWRPSPWMRGLVALPVVFTPVPPTGGQ</sequence>
<dbReference type="Gene3D" id="1.10.630.10">
    <property type="entry name" value="Cytochrome P450"/>
    <property type="match status" value="1"/>
</dbReference>
<proteinExistence type="inferred from homology"/>
<dbReference type="PANTHER" id="PTHR46696">
    <property type="entry name" value="P450, PUTATIVE (EUROFUNG)-RELATED"/>
    <property type="match status" value="1"/>
</dbReference>
<gene>
    <name evidence="2" type="ORF">FOF52_15000</name>
</gene>
<accession>A0ABY4L342</accession>
<dbReference type="Proteomes" id="UP000832041">
    <property type="component" value="Chromosome"/>
</dbReference>
<reference evidence="2 3" key="1">
    <citation type="submission" date="2020-04" db="EMBL/GenBank/DDBJ databases">
        <title>Thermobifida alba genome sequencing and assembly.</title>
        <authorList>
            <person name="Luzics S."/>
            <person name="Horvath B."/>
            <person name="Nagy I."/>
            <person name="Toth A."/>
            <person name="Nagy I."/>
            <person name="Kukolya J."/>
        </authorList>
    </citation>
    <scope>NUCLEOTIDE SEQUENCE [LARGE SCALE GENOMIC DNA]</scope>
    <source>
        <strain evidence="2 3">DSM 43795</strain>
    </source>
</reference>
<name>A0ABY4L342_THEAE</name>
<dbReference type="InterPro" id="IPR036396">
    <property type="entry name" value="Cyt_P450_sf"/>
</dbReference>
<dbReference type="PANTHER" id="PTHR46696:SF1">
    <property type="entry name" value="CYTOCHROME P450 YJIB-RELATED"/>
    <property type="match status" value="1"/>
</dbReference>
<evidence type="ECO:0000256" key="1">
    <source>
        <dbReference type="ARBA" id="ARBA00010617"/>
    </source>
</evidence>
<dbReference type="SUPFAM" id="SSF48264">
    <property type="entry name" value="Cytochrome P450"/>
    <property type="match status" value="1"/>
</dbReference>
<dbReference type="CDD" id="cd20623">
    <property type="entry name" value="CYP_unk"/>
    <property type="match status" value="1"/>
</dbReference>
<dbReference type="RefSeq" id="WP_248590597.1">
    <property type="nucleotide sequence ID" value="NZ_BAABEB010000005.1"/>
</dbReference>